<organism evidence="1 2">
    <name type="scientific">Paraburkholderia nemoris</name>
    <dbReference type="NCBI Taxonomy" id="2793076"/>
    <lineage>
        <taxon>Bacteria</taxon>
        <taxon>Pseudomonadati</taxon>
        <taxon>Pseudomonadota</taxon>
        <taxon>Betaproteobacteria</taxon>
        <taxon>Burkholderiales</taxon>
        <taxon>Burkholderiaceae</taxon>
        <taxon>Paraburkholderia</taxon>
    </lineage>
</organism>
<accession>A0ABM8T6F3</accession>
<dbReference type="Proteomes" id="UP000673821">
    <property type="component" value="Unassembled WGS sequence"/>
</dbReference>
<evidence type="ECO:0000313" key="1">
    <source>
        <dbReference type="EMBL" id="CAE6860365.1"/>
    </source>
</evidence>
<protein>
    <submittedName>
        <fullName evidence="1">Uncharacterized protein</fullName>
    </submittedName>
</protein>
<keyword evidence="2" id="KW-1185">Reference proteome</keyword>
<dbReference type="EMBL" id="CAJNBH010000051">
    <property type="protein sequence ID" value="CAE6860365.1"/>
    <property type="molecule type" value="Genomic_DNA"/>
</dbReference>
<evidence type="ECO:0000313" key="2">
    <source>
        <dbReference type="Proteomes" id="UP000673821"/>
    </source>
</evidence>
<proteinExistence type="predicted"/>
<reference evidence="1 2" key="1">
    <citation type="submission" date="2021-02" db="EMBL/GenBank/DDBJ databases">
        <authorList>
            <person name="Vanwijnsberghe S."/>
        </authorList>
    </citation>
    <scope>NUCLEOTIDE SEQUENCE [LARGE SCALE GENOMIC DNA]</scope>
    <source>
        <strain evidence="1 2">R-69776</strain>
    </source>
</reference>
<gene>
    <name evidence="1" type="ORF">R69776_07972</name>
</gene>
<comment type="caution">
    <text evidence="1">The sequence shown here is derived from an EMBL/GenBank/DDBJ whole genome shotgun (WGS) entry which is preliminary data.</text>
</comment>
<sequence length="35" mass="3986">MAAIFPVTVYLHFIADATMLIIIVACRYDCTECYN</sequence>
<name>A0ABM8T6F3_9BURK</name>